<feature type="compositionally biased region" description="Polar residues" evidence="1">
    <location>
        <begin position="107"/>
        <end position="125"/>
    </location>
</feature>
<dbReference type="EMBL" id="CP144091">
    <property type="protein sequence ID" value="WWD09842.1"/>
    <property type="molecule type" value="Genomic_DNA"/>
</dbReference>
<protein>
    <submittedName>
        <fullName evidence="2">Uncharacterized protein</fullName>
    </submittedName>
</protein>
<name>A0AAX4KTU9_9TREE</name>
<evidence type="ECO:0000313" key="3">
    <source>
        <dbReference type="Proteomes" id="UP001358614"/>
    </source>
</evidence>
<feature type="compositionally biased region" description="Low complexity" evidence="1">
    <location>
        <begin position="42"/>
        <end position="56"/>
    </location>
</feature>
<sequence length="275" mass="28356">MAPPPGMIVDYSRQAYDASSAYGQTTGSYGGYGAGSHGSWGGQDPPDGGYYGQIYGAYGGHQYGHPPFNGYPPQPPQGGQPYYPPPSPSATHSPSDQSPYLPPLTPSYEQSTQNSAMDDSPTAPSTLGVPSASRAPERRSLSAAFAASENSGANSGLDTSSSYCAGGAAPSPVNFSDGTPYDTWGQPPATGHTALCQNASSGHPASVFGGANSAANSQTHTDATANRRKSTDSIASEDRPTPGGWVDSPAAYEAIMRVFQGTRDETCLCRLNDDL</sequence>
<organism evidence="2 3">
    <name type="scientific">Kwoniella europaea PYCC6329</name>
    <dbReference type="NCBI Taxonomy" id="1423913"/>
    <lineage>
        <taxon>Eukaryota</taxon>
        <taxon>Fungi</taxon>
        <taxon>Dikarya</taxon>
        <taxon>Basidiomycota</taxon>
        <taxon>Agaricomycotina</taxon>
        <taxon>Tremellomycetes</taxon>
        <taxon>Tremellales</taxon>
        <taxon>Cryptococcaceae</taxon>
        <taxon>Kwoniella</taxon>
    </lineage>
</organism>
<keyword evidence="3" id="KW-1185">Reference proteome</keyword>
<feature type="compositionally biased region" description="Gly residues" evidence="1">
    <location>
        <begin position="28"/>
        <end position="41"/>
    </location>
</feature>
<dbReference type="KEGG" id="ker:91106771"/>
<dbReference type="Proteomes" id="UP001358614">
    <property type="component" value="Chromosome 3"/>
</dbReference>
<gene>
    <name evidence="2" type="ORF">V865_007970</name>
</gene>
<feature type="compositionally biased region" description="Polar residues" evidence="1">
    <location>
        <begin position="89"/>
        <end position="98"/>
    </location>
</feature>
<accession>A0AAX4KTU9</accession>
<feature type="region of interest" description="Disordered" evidence="1">
    <location>
        <begin position="21"/>
        <end position="246"/>
    </location>
</feature>
<evidence type="ECO:0000256" key="1">
    <source>
        <dbReference type="SAM" id="MobiDB-lite"/>
    </source>
</evidence>
<dbReference type="RefSeq" id="XP_066087809.1">
    <property type="nucleotide sequence ID" value="XM_066231712.1"/>
</dbReference>
<proteinExistence type="predicted"/>
<feature type="compositionally biased region" description="Polar residues" evidence="1">
    <location>
        <begin position="148"/>
        <end position="163"/>
    </location>
</feature>
<feature type="compositionally biased region" description="Pro residues" evidence="1">
    <location>
        <begin position="69"/>
        <end position="88"/>
    </location>
</feature>
<reference evidence="2 3" key="1">
    <citation type="submission" date="2024-01" db="EMBL/GenBank/DDBJ databases">
        <title>Comparative genomics of Cryptococcus and Kwoniella reveals pathogenesis evolution and contrasting modes of karyotype evolution via chromosome fusion or intercentromeric recombination.</title>
        <authorList>
            <person name="Coelho M.A."/>
            <person name="David-Palma M."/>
            <person name="Shea T."/>
            <person name="Bowers K."/>
            <person name="McGinley-Smith S."/>
            <person name="Mohammad A.W."/>
            <person name="Gnirke A."/>
            <person name="Yurkov A.M."/>
            <person name="Nowrousian M."/>
            <person name="Sun S."/>
            <person name="Cuomo C.A."/>
            <person name="Heitman J."/>
        </authorList>
    </citation>
    <scope>NUCLEOTIDE SEQUENCE [LARGE SCALE GENOMIC DNA]</scope>
    <source>
        <strain evidence="2 3">PYCC6329</strain>
    </source>
</reference>
<evidence type="ECO:0000313" key="2">
    <source>
        <dbReference type="EMBL" id="WWD09842.1"/>
    </source>
</evidence>
<feature type="compositionally biased region" description="Polar residues" evidence="1">
    <location>
        <begin position="213"/>
        <end position="224"/>
    </location>
</feature>
<dbReference type="GeneID" id="91106771"/>
<dbReference type="AlphaFoldDB" id="A0AAX4KTU9"/>